<dbReference type="SUPFAM" id="SSF69255">
    <property type="entry name" value="gp5 N-terminal domain-like"/>
    <property type="match status" value="1"/>
</dbReference>
<dbReference type="InterPro" id="IPR006533">
    <property type="entry name" value="T6SS_Vgr_RhsGE"/>
</dbReference>
<dbReference type="SUPFAM" id="SSF69279">
    <property type="entry name" value="Phage tail proteins"/>
    <property type="match status" value="1"/>
</dbReference>
<evidence type="ECO:0000313" key="2">
    <source>
        <dbReference type="EMBL" id="GMQ30003.1"/>
    </source>
</evidence>
<dbReference type="EMBL" id="BTPD01000008">
    <property type="protein sequence ID" value="GMQ30003.1"/>
    <property type="molecule type" value="Genomic_DNA"/>
</dbReference>
<gene>
    <name evidence="2" type="ORF">Aconfl_26460</name>
</gene>
<reference evidence="2 3" key="1">
    <citation type="submission" date="2023-08" db="EMBL/GenBank/DDBJ databases">
        <title>Draft genome sequence of Algoriphagus confluentis.</title>
        <authorList>
            <person name="Takatani N."/>
            <person name="Hosokawa M."/>
            <person name="Sawabe T."/>
        </authorList>
    </citation>
    <scope>NUCLEOTIDE SEQUENCE [LARGE SCALE GENOMIC DNA]</scope>
    <source>
        <strain evidence="2 3">NBRC 111222</strain>
    </source>
</reference>
<protein>
    <submittedName>
        <fullName evidence="2">VgrG-related protein</fullName>
    </submittedName>
</protein>
<dbReference type="InterPro" id="IPR037026">
    <property type="entry name" value="Vgr_OB-fold_dom_sf"/>
</dbReference>
<name>A0ABQ6PQJ5_9BACT</name>
<dbReference type="RefSeq" id="WP_338224713.1">
    <property type="nucleotide sequence ID" value="NZ_BTPD01000008.1"/>
</dbReference>
<feature type="domain" description="Gp5/Type VI secretion system Vgr protein OB-fold" evidence="1">
    <location>
        <begin position="379"/>
        <end position="454"/>
    </location>
</feature>
<dbReference type="Pfam" id="PF04717">
    <property type="entry name" value="Phage_base_V"/>
    <property type="match status" value="1"/>
</dbReference>
<accession>A0ABQ6PQJ5</accession>
<evidence type="ECO:0000259" key="1">
    <source>
        <dbReference type="Pfam" id="PF04717"/>
    </source>
</evidence>
<sequence length="583" mass="63070">MPIVPVSARTNPNLATFKILSEGTEIPPEIGVAMIAVTRAVNKLPAARIVLFDGDVASRDFEISGGDFFIPGKKITLKAGYNNDEEVIFEGIIIRHGIEARGGASKLILELRDPAVKMTIGRKNKYFFDSKDSEIIEDLISAYGLSSDVEATATTHKEMVQFYCSDWDFLVTRAELNSKLVLVENGTVKIKSAEIAADAKLDLEFGTNVVEIEAEMDARTQYPSSKSKGWDIANQELLELESPDPGIDFQGDLSGQDLAEVIGLEDFTLQHGGAFSGEELQNWADANMFKSRLSKIKGQLKIHGDNTIKPGDMVQLSGFGSRFNGKAFVSSVYHEVSPNQKWFTTLGLGLDHRFISSVFDDILDVPAAGLVPAMKGLHIGKVTGLEDPDGENRVKVLLPMIDSSSEGTWARLATLDAGGEGVRGAVFYPEIGDEVIVGFINEDPRQPIILGSLFSSANASPIEVNDDNFKKGYTSKSELKLHFDDEKKSIRIETPGGRVVEMNDEDGLISLEDENGNKVIMDSEGITMESSADFKIKATGDVKIEGMNVDVESSAQLTAKGGAGAEFSSSGQTAVKGSLVQIN</sequence>
<organism evidence="2 3">
    <name type="scientific">Algoriphagus confluentis</name>
    <dbReference type="NCBI Taxonomy" id="1697556"/>
    <lineage>
        <taxon>Bacteria</taxon>
        <taxon>Pseudomonadati</taxon>
        <taxon>Bacteroidota</taxon>
        <taxon>Cytophagia</taxon>
        <taxon>Cytophagales</taxon>
        <taxon>Cyclobacteriaceae</taxon>
        <taxon>Algoriphagus</taxon>
    </lineage>
</organism>
<dbReference type="Proteomes" id="UP001338309">
    <property type="component" value="Unassembled WGS sequence"/>
</dbReference>
<dbReference type="NCBIfam" id="TIGR01646">
    <property type="entry name" value="vgr_GE"/>
    <property type="match status" value="1"/>
</dbReference>
<keyword evidence="3" id="KW-1185">Reference proteome</keyword>
<comment type="caution">
    <text evidence="2">The sequence shown here is derived from an EMBL/GenBank/DDBJ whole genome shotgun (WGS) entry which is preliminary data.</text>
</comment>
<dbReference type="InterPro" id="IPR006531">
    <property type="entry name" value="Gp5/Vgr_OB"/>
</dbReference>
<evidence type="ECO:0000313" key="3">
    <source>
        <dbReference type="Proteomes" id="UP001338309"/>
    </source>
</evidence>
<dbReference type="SUPFAM" id="SSF69349">
    <property type="entry name" value="Phage fibre proteins"/>
    <property type="match status" value="1"/>
</dbReference>
<proteinExistence type="predicted"/>
<dbReference type="Gene3D" id="2.40.50.230">
    <property type="entry name" value="Gp5 N-terminal domain"/>
    <property type="match status" value="1"/>
</dbReference>